<name>A0A4D5ZDV4_9CAUD</name>
<gene>
    <name evidence="1" type="ORF">CPT_Spivey_052</name>
</gene>
<protein>
    <submittedName>
        <fullName evidence="1">Uncharacterized protein</fullName>
    </submittedName>
</protein>
<accession>A0A4D5ZDV4</accession>
<evidence type="ECO:0000313" key="1">
    <source>
        <dbReference type="EMBL" id="QBX06910.1"/>
    </source>
</evidence>
<proteinExistence type="predicted"/>
<sequence length="50" mass="5665">MYSSKRGSTLLSRRDLQGMCWTTQAFLGHSLSEGFFFMVSGKIYLTSSIH</sequence>
<organism evidence="1 2">
    <name type="scientific">Klebsiella phage Spivey</name>
    <dbReference type="NCBI Taxonomy" id="2562542"/>
    <lineage>
        <taxon>Viruses</taxon>
        <taxon>Duplodnaviria</taxon>
        <taxon>Heunggongvirae</taxon>
        <taxon>Uroviricota</taxon>
        <taxon>Caudoviricetes</taxon>
        <taxon>Demerecviridae</taxon>
        <taxon>Sugarlandvirus</taxon>
        <taxon>Sugarlandvirus sugarland</taxon>
    </lineage>
</organism>
<dbReference type="Proteomes" id="UP000296189">
    <property type="component" value="Segment"/>
</dbReference>
<evidence type="ECO:0000313" key="2">
    <source>
        <dbReference type="Proteomes" id="UP000296189"/>
    </source>
</evidence>
<dbReference type="EMBL" id="MK630230">
    <property type="protein sequence ID" value="QBX06910.1"/>
    <property type="molecule type" value="Genomic_DNA"/>
</dbReference>
<reference evidence="1 2" key="1">
    <citation type="submission" date="2019-03" db="EMBL/GenBank/DDBJ databases">
        <title>Complete genome sequence of Klebsiella pneumonaie siphophage Spivey.</title>
        <authorList>
            <person name="Lessor L."/>
            <person name="Michalik J."/>
            <person name="Gill J."/>
            <person name="Liu M."/>
        </authorList>
    </citation>
    <scope>NUCLEOTIDE SEQUENCE [LARGE SCALE GENOMIC DNA]</scope>
</reference>